<dbReference type="InterPro" id="IPR000807">
    <property type="entry name" value="ImidazoleglycerolP_deHydtase"/>
</dbReference>
<evidence type="ECO:0000256" key="3">
    <source>
        <dbReference type="ARBA" id="ARBA00023102"/>
    </source>
</evidence>
<dbReference type="Gene3D" id="3.30.230.40">
    <property type="entry name" value="Imidazole glycerol phosphate dehydratase, domain 1"/>
    <property type="match status" value="2"/>
</dbReference>
<dbReference type="PANTHER" id="PTHR23133">
    <property type="entry name" value="IMIDAZOLEGLYCEROL-PHOSPHATE DEHYDRATASE HIS7"/>
    <property type="match status" value="1"/>
</dbReference>
<dbReference type="SUPFAM" id="SSF54211">
    <property type="entry name" value="Ribosomal protein S5 domain 2-like"/>
    <property type="match status" value="2"/>
</dbReference>
<dbReference type="GO" id="GO:0000105">
    <property type="term" value="P:L-histidine biosynthetic process"/>
    <property type="evidence" value="ECO:0007669"/>
    <property type="project" value="UniProtKB-KW"/>
</dbReference>
<feature type="non-terminal residue" evidence="5">
    <location>
        <position position="134"/>
    </location>
</feature>
<comment type="pathway">
    <text evidence="1">Amino-acid biosynthesis; L-histidine biosynthesis; L-histidine from 5-phospho-alpha-D-ribose 1-diphosphate: step 6/9.</text>
</comment>
<dbReference type="InterPro" id="IPR020568">
    <property type="entry name" value="Ribosomal_Su5_D2-typ_SF"/>
</dbReference>
<keyword evidence="4" id="KW-0456">Lyase</keyword>
<evidence type="ECO:0008006" key="6">
    <source>
        <dbReference type="Google" id="ProtNLM"/>
    </source>
</evidence>
<keyword evidence="3" id="KW-0368">Histidine biosynthesis</keyword>
<keyword evidence="2" id="KW-0028">Amino-acid biosynthesis</keyword>
<evidence type="ECO:0000256" key="4">
    <source>
        <dbReference type="ARBA" id="ARBA00023239"/>
    </source>
</evidence>
<name>X1A888_9ZZZZ</name>
<dbReference type="InterPro" id="IPR038494">
    <property type="entry name" value="IGPD_sf"/>
</dbReference>
<dbReference type="PANTHER" id="PTHR23133:SF2">
    <property type="entry name" value="IMIDAZOLEGLYCEROL-PHOSPHATE DEHYDRATASE"/>
    <property type="match status" value="1"/>
</dbReference>
<comment type="caution">
    <text evidence="5">The sequence shown here is derived from an EMBL/GenBank/DDBJ whole genome shotgun (WGS) entry which is preliminary data.</text>
</comment>
<reference evidence="5" key="1">
    <citation type="journal article" date="2014" name="Front. Microbiol.">
        <title>High frequency of phylogenetically diverse reductive dehalogenase-homologous genes in deep subseafloor sedimentary metagenomes.</title>
        <authorList>
            <person name="Kawai M."/>
            <person name="Futagami T."/>
            <person name="Toyoda A."/>
            <person name="Takaki Y."/>
            <person name="Nishi S."/>
            <person name="Hori S."/>
            <person name="Arai W."/>
            <person name="Tsubouchi T."/>
            <person name="Morono Y."/>
            <person name="Uchiyama I."/>
            <person name="Ito T."/>
            <person name="Fujiyama A."/>
            <person name="Inagaki F."/>
            <person name="Takami H."/>
        </authorList>
    </citation>
    <scope>NUCLEOTIDE SEQUENCE</scope>
    <source>
        <strain evidence="5">Expedition CK06-06</strain>
    </source>
</reference>
<dbReference type="FunFam" id="3.30.230.40:FF:000003">
    <property type="entry name" value="Imidazoleglycerol-phosphate dehydratase HisB"/>
    <property type="match status" value="1"/>
</dbReference>
<protein>
    <recommendedName>
        <fullName evidence="6">Imidazoleglycerol-phosphate dehydratase</fullName>
    </recommendedName>
</protein>
<dbReference type="EMBL" id="BART01003418">
    <property type="protein sequence ID" value="GAG56421.1"/>
    <property type="molecule type" value="Genomic_DNA"/>
</dbReference>
<evidence type="ECO:0000256" key="2">
    <source>
        <dbReference type="ARBA" id="ARBA00022605"/>
    </source>
</evidence>
<accession>X1A888</accession>
<gene>
    <name evidence="5" type="ORF">S01H4_09455</name>
</gene>
<dbReference type="AlphaFoldDB" id="X1A888"/>
<dbReference type="GO" id="GO:0004424">
    <property type="term" value="F:imidazoleglycerol-phosphate dehydratase activity"/>
    <property type="evidence" value="ECO:0007669"/>
    <property type="project" value="InterPro"/>
</dbReference>
<proteinExistence type="predicted"/>
<evidence type="ECO:0000256" key="1">
    <source>
        <dbReference type="ARBA" id="ARBA00005047"/>
    </source>
</evidence>
<dbReference type="Pfam" id="PF00475">
    <property type="entry name" value="IGPD"/>
    <property type="match status" value="1"/>
</dbReference>
<organism evidence="5">
    <name type="scientific">marine sediment metagenome</name>
    <dbReference type="NCBI Taxonomy" id="412755"/>
    <lineage>
        <taxon>unclassified sequences</taxon>
        <taxon>metagenomes</taxon>
        <taxon>ecological metagenomes</taxon>
    </lineage>
</organism>
<evidence type="ECO:0000313" key="5">
    <source>
        <dbReference type="EMBL" id="GAG56421.1"/>
    </source>
</evidence>
<sequence length="134" mass="15138">MERKTKIIRKTKETDIKLEFNLDGSGIADIETSIPFFNHILESFTGHGNFNMKLQASGDLKAGCHHLIEDVGICLGKAIFDCLKNKRGIKRFGYILLPMDETEVTISIDIGGRAYLRYNVDIEYEKLDGIETIV</sequence>